<proteinExistence type="predicted"/>
<evidence type="ECO:0000313" key="1">
    <source>
        <dbReference type="EMBL" id="SUZ69463.1"/>
    </source>
</evidence>
<dbReference type="AlphaFoldDB" id="A0A381PVL1"/>
<feature type="non-terminal residue" evidence="1">
    <location>
        <position position="1"/>
    </location>
</feature>
<gene>
    <name evidence="1" type="ORF">METZ01_LOCUS22317</name>
</gene>
<name>A0A381PVL1_9ZZZZ</name>
<dbReference type="EMBL" id="UINC01001062">
    <property type="protein sequence ID" value="SUZ69463.1"/>
    <property type="molecule type" value="Genomic_DNA"/>
</dbReference>
<organism evidence="1">
    <name type="scientific">marine metagenome</name>
    <dbReference type="NCBI Taxonomy" id="408172"/>
    <lineage>
        <taxon>unclassified sequences</taxon>
        <taxon>metagenomes</taxon>
        <taxon>ecological metagenomes</taxon>
    </lineage>
</organism>
<reference evidence="1" key="1">
    <citation type="submission" date="2018-05" db="EMBL/GenBank/DDBJ databases">
        <authorList>
            <person name="Lanie J.A."/>
            <person name="Ng W.-L."/>
            <person name="Kazmierczak K.M."/>
            <person name="Andrzejewski T.M."/>
            <person name="Davidsen T.M."/>
            <person name="Wayne K.J."/>
            <person name="Tettelin H."/>
            <person name="Glass J.I."/>
            <person name="Rusch D."/>
            <person name="Podicherti R."/>
            <person name="Tsui H.-C.T."/>
            <person name="Winkler M.E."/>
        </authorList>
    </citation>
    <scope>NUCLEOTIDE SEQUENCE</scope>
</reference>
<accession>A0A381PVL1</accession>
<sequence length="130" mass="15132">VRQYSVDHQNYHIFKTETGDKNPYVHFQWGKFDFRMTFNTCSKDAVRENPKKAFSSANGKQYLAGLFEVLYQSEWFEFVKPTAHGMQLEETLWSRNGQDYYVEFPKDIRSVAQVICAEELGMSPLEAVSA</sequence>
<protein>
    <submittedName>
        <fullName evidence="1">Uncharacterized protein</fullName>
    </submittedName>
</protein>